<evidence type="ECO:0000256" key="1">
    <source>
        <dbReference type="SAM" id="MobiDB-lite"/>
    </source>
</evidence>
<dbReference type="Proteomes" id="UP000790347">
    <property type="component" value="Unassembled WGS sequence"/>
</dbReference>
<evidence type="ECO:0000313" key="3">
    <source>
        <dbReference type="Proteomes" id="UP000790347"/>
    </source>
</evidence>
<organism evidence="2 3">
    <name type="scientific">Dermatophagoides farinae</name>
    <name type="common">American house dust mite</name>
    <dbReference type="NCBI Taxonomy" id="6954"/>
    <lineage>
        <taxon>Eukaryota</taxon>
        <taxon>Metazoa</taxon>
        <taxon>Ecdysozoa</taxon>
        <taxon>Arthropoda</taxon>
        <taxon>Chelicerata</taxon>
        <taxon>Arachnida</taxon>
        <taxon>Acari</taxon>
        <taxon>Acariformes</taxon>
        <taxon>Sarcoptiformes</taxon>
        <taxon>Astigmata</taxon>
        <taxon>Psoroptidia</taxon>
        <taxon>Analgoidea</taxon>
        <taxon>Pyroglyphidae</taxon>
        <taxon>Dermatophagoidinae</taxon>
        <taxon>Dermatophagoides</taxon>
    </lineage>
</organism>
<feature type="compositionally biased region" description="Basic residues" evidence="1">
    <location>
        <begin position="7"/>
        <end position="16"/>
    </location>
</feature>
<keyword evidence="3" id="KW-1185">Reference proteome</keyword>
<gene>
    <name evidence="2" type="ORF">DERF_000774</name>
</gene>
<name>A0A922IAW3_DERFA</name>
<protein>
    <submittedName>
        <fullName evidence="2">Uncharacterized protein</fullName>
    </submittedName>
</protein>
<evidence type="ECO:0000313" key="2">
    <source>
        <dbReference type="EMBL" id="KAH9526710.1"/>
    </source>
</evidence>
<sequence length="95" mass="10905">MEEKSLMKLKRQKNGRRPYLNGNITKVFGNNKNKENCKIYNHNTTEFETKPKTEKYSTIVGNCVLHSIDVINSLPVKNCEHGIPRNWSGSLAINE</sequence>
<reference evidence="2" key="2">
    <citation type="journal article" date="2022" name="Res Sq">
        <title>Comparative Genomics Reveals Insights into the Divergent Evolution of Astigmatic Mites and Household Pest Adaptations.</title>
        <authorList>
            <person name="Xiong Q."/>
            <person name="Wan A.T.-Y."/>
            <person name="Liu X.-Y."/>
            <person name="Fung C.S.-H."/>
            <person name="Xiao X."/>
            <person name="Malainual N."/>
            <person name="Hou J."/>
            <person name="Wang L."/>
            <person name="Wang M."/>
            <person name="Yang K."/>
            <person name="Cui Y."/>
            <person name="Leung E."/>
            <person name="Nong W."/>
            <person name="Shin S.-K."/>
            <person name="Au S."/>
            <person name="Jeong K.Y."/>
            <person name="Chew F.T."/>
            <person name="Hui J."/>
            <person name="Leung T.F."/>
            <person name="Tungtrongchitr A."/>
            <person name="Zhong N."/>
            <person name="Liu Z."/>
            <person name="Tsui S."/>
        </authorList>
    </citation>
    <scope>NUCLEOTIDE SEQUENCE</scope>
    <source>
        <strain evidence="2">Derf</strain>
        <tissue evidence="2">Whole organism</tissue>
    </source>
</reference>
<feature type="region of interest" description="Disordered" evidence="1">
    <location>
        <begin position="1"/>
        <end position="25"/>
    </location>
</feature>
<dbReference type="AlphaFoldDB" id="A0A922IAW3"/>
<reference evidence="2" key="1">
    <citation type="submission" date="2013-05" db="EMBL/GenBank/DDBJ databases">
        <authorList>
            <person name="Yim A.K.Y."/>
            <person name="Chan T.F."/>
            <person name="Ji K.M."/>
            <person name="Liu X.Y."/>
            <person name="Zhou J.W."/>
            <person name="Li R.Q."/>
            <person name="Yang K.Y."/>
            <person name="Li J."/>
            <person name="Li M."/>
            <person name="Law P.T.W."/>
            <person name="Wu Y.L."/>
            <person name="Cai Z.L."/>
            <person name="Qin H."/>
            <person name="Bao Y."/>
            <person name="Leung R.K.K."/>
            <person name="Ng P.K.S."/>
            <person name="Zou J."/>
            <person name="Zhong X.J."/>
            <person name="Ran P.X."/>
            <person name="Zhong N.S."/>
            <person name="Liu Z.G."/>
            <person name="Tsui S.K.W."/>
        </authorList>
    </citation>
    <scope>NUCLEOTIDE SEQUENCE</scope>
    <source>
        <strain evidence="2">Derf</strain>
        <tissue evidence="2">Whole organism</tissue>
    </source>
</reference>
<comment type="caution">
    <text evidence="2">The sequence shown here is derived from an EMBL/GenBank/DDBJ whole genome shotgun (WGS) entry which is preliminary data.</text>
</comment>
<accession>A0A922IAW3</accession>
<dbReference type="EMBL" id="ASGP02000001">
    <property type="protein sequence ID" value="KAH9526710.1"/>
    <property type="molecule type" value="Genomic_DNA"/>
</dbReference>
<proteinExistence type="predicted"/>